<evidence type="ECO:0000313" key="1">
    <source>
        <dbReference type="EMBL" id="KYO29285.1"/>
    </source>
</evidence>
<dbReference type="AlphaFoldDB" id="A0A151MXV3"/>
<keyword evidence="2" id="KW-1185">Reference proteome</keyword>
<reference evidence="1 2" key="1">
    <citation type="journal article" date="2012" name="Genome Biol.">
        <title>Sequencing three crocodilian genomes to illuminate the evolution of archosaurs and amniotes.</title>
        <authorList>
            <person name="St John J.A."/>
            <person name="Braun E.L."/>
            <person name="Isberg S.R."/>
            <person name="Miles L.G."/>
            <person name="Chong A.Y."/>
            <person name="Gongora J."/>
            <person name="Dalzell P."/>
            <person name="Moran C."/>
            <person name="Bed'hom B."/>
            <person name="Abzhanov A."/>
            <person name="Burgess S.C."/>
            <person name="Cooksey A.M."/>
            <person name="Castoe T.A."/>
            <person name="Crawford N.G."/>
            <person name="Densmore L.D."/>
            <person name="Drew J.C."/>
            <person name="Edwards S.V."/>
            <person name="Faircloth B.C."/>
            <person name="Fujita M.K."/>
            <person name="Greenwold M.J."/>
            <person name="Hoffmann F.G."/>
            <person name="Howard J.M."/>
            <person name="Iguchi T."/>
            <person name="Janes D.E."/>
            <person name="Khan S.Y."/>
            <person name="Kohno S."/>
            <person name="de Koning A.J."/>
            <person name="Lance S.L."/>
            <person name="McCarthy F.M."/>
            <person name="McCormack J.E."/>
            <person name="Merchant M.E."/>
            <person name="Peterson D.G."/>
            <person name="Pollock D.D."/>
            <person name="Pourmand N."/>
            <person name="Raney B.J."/>
            <person name="Roessler K.A."/>
            <person name="Sanford J.R."/>
            <person name="Sawyer R.H."/>
            <person name="Schmidt C.J."/>
            <person name="Triplett E.W."/>
            <person name="Tuberville T.D."/>
            <person name="Venegas-Anaya M."/>
            <person name="Howard J.T."/>
            <person name="Jarvis E.D."/>
            <person name="Guillette L.J.Jr."/>
            <person name="Glenn T.C."/>
            <person name="Green R.E."/>
            <person name="Ray D.A."/>
        </authorList>
    </citation>
    <scope>NUCLEOTIDE SEQUENCE [LARGE SCALE GENOMIC DNA]</scope>
    <source>
        <strain evidence="1">KSC_2009_1</strain>
    </source>
</reference>
<sequence>MTSMESRTPSLLVQGGPELGIEACIKRETVIKLTGCRSCKEYISEGNPSIHKFGPSEFALLHGILE</sequence>
<organism evidence="1 2">
    <name type="scientific">Alligator mississippiensis</name>
    <name type="common">American alligator</name>
    <dbReference type="NCBI Taxonomy" id="8496"/>
    <lineage>
        <taxon>Eukaryota</taxon>
        <taxon>Metazoa</taxon>
        <taxon>Chordata</taxon>
        <taxon>Craniata</taxon>
        <taxon>Vertebrata</taxon>
        <taxon>Euteleostomi</taxon>
        <taxon>Archelosauria</taxon>
        <taxon>Archosauria</taxon>
        <taxon>Crocodylia</taxon>
        <taxon>Alligatoridae</taxon>
        <taxon>Alligatorinae</taxon>
        <taxon>Alligator</taxon>
    </lineage>
</organism>
<protein>
    <submittedName>
        <fullName evidence="1">Uncharacterized protein</fullName>
    </submittedName>
</protein>
<accession>A0A151MXV3</accession>
<name>A0A151MXV3_ALLMI</name>
<dbReference type="EMBL" id="AKHW03004704">
    <property type="protein sequence ID" value="KYO29285.1"/>
    <property type="molecule type" value="Genomic_DNA"/>
</dbReference>
<comment type="caution">
    <text evidence="1">The sequence shown here is derived from an EMBL/GenBank/DDBJ whole genome shotgun (WGS) entry which is preliminary data.</text>
</comment>
<dbReference type="Proteomes" id="UP000050525">
    <property type="component" value="Unassembled WGS sequence"/>
</dbReference>
<gene>
    <name evidence="1" type="ORF">Y1Q_0017934</name>
</gene>
<evidence type="ECO:0000313" key="2">
    <source>
        <dbReference type="Proteomes" id="UP000050525"/>
    </source>
</evidence>
<proteinExistence type="predicted"/>